<name>A0A9P1N259_9PELO</name>
<keyword evidence="3" id="KW-1185">Reference proteome</keyword>
<organism evidence="2 3">
    <name type="scientific">Caenorhabditis angaria</name>
    <dbReference type="NCBI Taxonomy" id="860376"/>
    <lineage>
        <taxon>Eukaryota</taxon>
        <taxon>Metazoa</taxon>
        <taxon>Ecdysozoa</taxon>
        <taxon>Nematoda</taxon>
        <taxon>Chromadorea</taxon>
        <taxon>Rhabditida</taxon>
        <taxon>Rhabditina</taxon>
        <taxon>Rhabditomorpha</taxon>
        <taxon>Rhabditoidea</taxon>
        <taxon>Rhabditidae</taxon>
        <taxon>Peloderinae</taxon>
        <taxon>Caenorhabditis</taxon>
    </lineage>
</organism>
<dbReference type="AlphaFoldDB" id="A0A9P1N259"/>
<comment type="caution">
    <text evidence="2">The sequence shown here is derived from an EMBL/GenBank/DDBJ whole genome shotgun (WGS) entry which is preliminary data.</text>
</comment>
<sequence length="207" mass="22233">MRRILIIFFTISISLVVALPPPEGLNLKRAKQISQDGNVEQHHPVPPNLQIRSRMMAALNSQQTAVNIDKANQFAQPLILTKSSKKVNSAKPVKTVVVGGGAGASSTTESVNTDVAVTLSPEDVRKKFTSKGNEKVNLKVRPVLQTNFVDANGKVVHDVVAIPIPVSDGAIHSIPKSSKNATSSSSIVETEKNVNVSFRSSLPLWLV</sequence>
<dbReference type="Proteomes" id="UP001152747">
    <property type="component" value="Unassembled WGS sequence"/>
</dbReference>
<gene>
    <name evidence="2" type="ORF">CAMP_LOCUS10875</name>
</gene>
<accession>A0A9P1N259</accession>
<protein>
    <submittedName>
        <fullName evidence="2">Uncharacterized protein</fullName>
    </submittedName>
</protein>
<feature type="signal peptide" evidence="1">
    <location>
        <begin position="1"/>
        <end position="18"/>
    </location>
</feature>
<reference evidence="2" key="1">
    <citation type="submission" date="2022-11" db="EMBL/GenBank/DDBJ databases">
        <authorList>
            <person name="Kikuchi T."/>
        </authorList>
    </citation>
    <scope>NUCLEOTIDE SEQUENCE</scope>
    <source>
        <strain evidence="2">PS1010</strain>
    </source>
</reference>
<proteinExistence type="predicted"/>
<dbReference type="EMBL" id="CANHGI010000004">
    <property type="protein sequence ID" value="CAI5448238.1"/>
    <property type="molecule type" value="Genomic_DNA"/>
</dbReference>
<evidence type="ECO:0000256" key="1">
    <source>
        <dbReference type="SAM" id="SignalP"/>
    </source>
</evidence>
<evidence type="ECO:0000313" key="2">
    <source>
        <dbReference type="EMBL" id="CAI5448238.1"/>
    </source>
</evidence>
<evidence type="ECO:0000313" key="3">
    <source>
        <dbReference type="Proteomes" id="UP001152747"/>
    </source>
</evidence>
<dbReference type="OrthoDB" id="5842817at2759"/>
<feature type="chain" id="PRO_5040438491" evidence="1">
    <location>
        <begin position="19"/>
        <end position="207"/>
    </location>
</feature>
<keyword evidence="1" id="KW-0732">Signal</keyword>